<organism evidence="1 2">
    <name type="scientific">Solea senegalensis</name>
    <name type="common">Senegalese sole</name>
    <dbReference type="NCBI Taxonomy" id="28829"/>
    <lineage>
        <taxon>Eukaryota</taxon>
        <taxon>Metazoa</taxon>
        <taxon>Chordata</taxon>
        <taxon>Craniata</taxon>
        <taxon>Vertebrata</taxon>
        <taxon>Euteleostomi</taxon>
        <taxon>Actinopterygii</taxon>
        <taxon>Neopterygii</taxon>
        <taxon>Teleostei</taxon>
        <taxon>Neoteleostei</taxon>
        <taxon>Acanthomorphata</taxon>
        <taxon>Carangaria</taxon>
        <taxon>Pleuronectiformes</taxon>
        <taxon>Pleuronectoidei</taxon>
        <taxon>Soleidae</taxon>
        <taxon>Solea</taxon>
    </lineage>
</organism>
<evidence type="ECO:0000313" key="2">
    <source>
        <dbReference type="Proteomes" id="UP000693946"/>
    </source>
</evidence>
<dbReference type="AlphaFoldDB" id="A0AAV6QXV9"/>
<accession>A0AAV6QXV9</accession>
<keyword evidence="2" id="KW-1185">Reference proteome</keyword>
<evidence type="ECO:0000313" key="1">
    <source>
        <dbReference type="EMBL" id="KAG7497916.1"/>
    </source>
</evidence>
<dbReference type="EMBL" id="JAGKHQ010000015">
    <property type="protein sequence ID" value="KAG7497916.1"/>
    <property type="molecule type" value="Genomic_DNA"/>
</dbReference>
<sequence length="62" mass="7084">MDPSVTPGSSRLRARSVCLQMFRVQMQCSAEDGKKKTEKTKTRESQLHLLAGKKVCLYREIQ</sequence>
<dbReference type="Proteomes" id="UP000693946">
    <property type="component" value="Linkage Group LG3"/>
</dbReference>
<proteinExistence type="predicted"/>
<name>A0AAV6QXV9_SOLSE</name>
<gene>
    <name evidence="1" type="ORF">JOB18_045972</name>
</gene>
<comment type="caution">
    <text evidence="1">The sequence shown here is derived from an EMBL/GenBank/DDBJ whole genome shotgun (WGS) entry which is preliminary data.</text>
</comment>
<protein>
    <submittedName>
        <fullName evidence="1">Uncharacterized protein</fullName>
    </submittedName>
</protein>
<reference evidence="1 2" key="1">
    <citation type="journal article" date="2021" name="Sci. Rep.">
        <title>Chromosome anchoring in Senegalese sole (Solea senegalensis) reveals sex-associated markers and genome rearrangements in flatfish.</title>
        <authorList>
            <person name="Guerrero-Cozar I."/>
            <person name="Gomez-Garrido J."/>
            <person name="Berbel C."/>
            <person name="Martinez-Blanch J.F."/>
            <person name="Alioto T."/>
            <person name="Claros M.G."/>
            <person name="Gagnaire P.A."/>
            <person name="Manchado M."/>
        </authorList>
    </citation>
    <scope>NUCLEOTIDE SEQUENCE [LARGE SCALE GENOMIC DNA]</scope>
    <source>
        <strain evidence="1">Sse05_10M</strain>
    </source>
</reference>